<dbReference type="CDD" id="cd20336">
    <property type="entry name" value="Rcat_RBR"/>
    <property type="match status" value="1"/>
</dbReference>
<dbReference type="Proteomes" id="UP001363151">
    <property type="component" value="Unassembled WGS sequence"/>
</dbReference>
<evidence type="ECO:0000313" key="15">
    <source>
        <dbReference type="EMBL" id="KAK7254903.1"/>
    </source>
</evidence>
<dbReference type="SUPFAM" id="SSF56436">
    <property type="entry name" value="C-type lectin-like"/>
    <property type="match status" value="1"/>
</dbReference>
<dbReference type="InterPro" id="IPR016186">
    <property type="entry name" value="C-type_lectin-like/link_sf"/>
</dbReference>
<dbReference type="Pfam" id="PF00059">
    <property type="entry name" value="Lectin_C"/>
    <property type="match status" value="1"/>
</dbReference>
<keyword evidence="8" id="KW-1015">Disulfide bond</keyword>
<keyword evidence="7" id="KW-0862">Zinc</keyword>
<dbReference type="PROSITE" id="PS50089">
    <property type="entry name" value="ZF_RING_2"/>
    <property type="match status" value="3"/>
</dbReference>
<dbReference type="SUPFAM" id="SSF69318">
    <property type="entry name" value="Integrin alpha N-terminal domain"/>
    <property type="match status" value="1"/>
</dbReference>
<protein>
    <recommendedName>
        <fullName evidence="17">RING-type domain-containing protein</fullName>
    </recommendedName>
</protein>
<evidence type="ECO:0008006" key="17">
    <source>
        <dbReference type="Google" id="ProtNLM"/>
    </source>
</evidence>
<keyword evidence="2" id="KW-0479">Metal-binding</keyword>
<feature type="transmembrane region" description="Helical" evidence="10">
    <location>
        <begin position="730"/>
        <end position="752"/>
    </location>
</feature>
<gene>
    <name evidence="15" type="ORF">SO694_00137035</name>
</gene>
<dbReference type="InterPro" id="IPR013083">
    <property type="entry name" value="Znf_RING/FYVE/PHD"/>
</dbReference>
<dbReference type="InterPro" id="IPR002867">
    <property type="entry name" value="IBR_dom"/>
</dbReference>
<keyword evidence="16" id="KW-1185">Reference proteome</keyword>
<keyword evidence="5 9" id="KW-0863">Zinc-finger</keyword>
<feature type="chain" id="PRO_5045044380" description="RING-type domain-containing protein" evidence="11">
    <location>
        <begin position="18"/>
        <end position="1411"/>
    </location>
</feature>
<proteinExistence type="predicted"/>
<dbReference type="InterPro" id="IPR044066">
    <property type="entry name" value="TRIAD_supradom"/>
</dbReference>
<feature type="domain" description="C-type lectin" evidence="12">
    <location>
        <begin position="442"/>
        <end position="586"/>
    </location>
</feature>
<dbReference type="SMART" id="SM00034">
    <property type="entry name" value="CLECT"/>
    <property type="match status" value="1"/>
</dbReference>
<feature type="domain" description="RING-type" evidence="13">
    <location>
        <begin position="1009"/>
        <end position="1049"/>
    </location>
</feature>
<dbReference type="InterPro" id="IPR001304">
    <property type="entry name" value="C-type_lectin-like"/>
</dbReference>
<evidence type="ECO:0000256" key="7">
    <source>
        <dbReference type="ARBA" id="ARBA00022833"/>
    </source>
</evidence>
<keyword evidence="10" id="KW-0812">Transmembrane</keyword>
<evidence type="ECO:0000313" key="16">
    <source>
        <dbReference type="Proteomes" id="UP001363151"/>
    </source>
</evidence>
<evidence type="ECO:0000256" key="3">
    <source>
        <dbReference type="ARBA" id="ARBA00022729"/>
    </source>
</evidence>
<dbReference type="PANTHER" id="PTHR44103">
    <property type="entry name" value="PROPROTEIN CONVERTASE P"/>
    <property type="match status" value="1"/>
</dbReference>
<dbReference type="Pfam" id="PF13920">
    <property type="entry name" value="zf-C3HC4_3"/>
    <property type="match status" value="2"/>
</dbReference>
<evidence type="ECO:0000256" key="2">
    <source>
        <dbReference type="ARBA" id="ARBA00022723"/>
    </source>
</evidence>
<dbReference type="InterPro" id="IPR013517">
    <property type="entry name" value="FG-GAP"/>
</dbReference>
<evidence type="ECO:0000256" key="5">
    <source>
        <dbReference type="ARBA" id="ARBA00022771"/>
    </source>
</evidence>
<feature type="domain" description="RING-type" evidence="14">
    <location>
        <begin position="1059"/>
        <end position="1339"/>
    </location>
</feature>
<dbReference type="Gene3D" id="3.10.100.10">
    <property type="entry name" value="Mannose-Binding Protein A, subunit A"/>
    <property type="match status" value="1"/>
</dbReference>
<evidence type="ECO:0000256" key="8">
    <source>
        <dbReference type="ARBA" id="ARBA00023157"/>
    </source>
</evidence>
<reference evidence="15 16" key="1">
    <citation type="submission" date="2024-03" db="EMBL/GenBank/DDBJ databases">
        <title>Aureococcus anophagefferens CCMP1851 and Kratosvirus quantuckense: Draft genome of a second virus-susceptible host strain in the model system.</title>
        <authorList>
            <person name="Chase E."/>
            <person name="Truchon A.R."/>
            <person name="Schepens W."/>
            <person name="Wilhelm S.W."/>
        </authorList>
    </citation>
    <scope>NUCLEOTIDE SEQUENCE [LARGE SCALE GENOMIC DNA]</scope>
    <source>
        <strain evidence="15 16">CCMP1851</strain>
    </source>
</reference>
<dbReference type="SUPFAM" id="SSF57850">
    <property type="entry name" value="RING/U-box"/>
    <property type="match status" value="2"/>
</dbReference>
<keyword evidence="3 11" id="KW-0732">Signal</keyword>
<sequence length="1411" mass="150383">MMRLLAWAAWACAEAAGVAFVERIVSAYAPNVAAIFAADANGDGRIEVWSAADGAYGLRSYEHNWRHDLPDEYDTYVLESGSAWVDVVAADFDGDGALEVAAATSADVSWNEYEYLQWVVESMDVDTIAAIFAADVDGDADVDVVAAHRGVGGPVSWYENLADENRSGFASTSWASDLALGGSAVYAVDVDGDDDVDFAAAEGGSVFWLDNEDGTADYVSRETVGAAAATVTSLAAVDVDGDGDVDVVVGDALGNVAWFENFPYDATENNATVVRYAFTQHALASGGAEPWPAVVAPADVDGDGDVDVVVGDAAGVRWWAWENEWTLGGNVTDAAYVVDVAAADADGDADVDIVAASSSLSRIAVYEAAAACAAGGPCCGRGSYADAGGGCSWCPRGTYQAADAHARPNCTVADPGHVPAGAPASSCPGWAMIEGFVATRSSGSSCYALPVSGWGGVWLTWHDARAQCQASGMDLVTIEGDEENYEIHGWVVGPTTGLPQETWYWTGLNELGKANAWAWANHRVCAWYRDWARVTVETEDSTTTTKEPYDIVAEFPEECVAASDAAGGGGLWADEQCEHEHHYVCEAPVERGATAQKPCGKGTYARQGWTECRSCDWGDYNDGVGRDACESCPSFSPARLLADAFNGPRIHDANRGGSVRCAGHLGGRQGRAYAAVIAFSAMAGFFYLAFWLLFLEWPNIVRQNGLAGYGMEYLRPVIRPQDLGGEVGQIAFFFLAIVPFLGVACGCLPFWISPILRGATPSSSDNYNTGRRTATSLDRGCDPEGRHPYLIFGLVAYAVSALNLLLLAPVVPTRRFLYECVMVVPRRWQRARSAVTRARLRRQVKEAMAAWEAERAARGAAGEARVLACTLCQSDRAAALNVPCNHLFLCLGCAQLFRDESGDICHACRAPSTIVDAVTRDQHSAASLAGPGAKAKWFFPARSRGAEEPPPAAPGAVWATEDDGEAMFAQLKRASEHGSSLGLTSMRRLKEDVTTGRDSDAAAYLRRTCAACGDAKHLVVDAPCGHRSLCRPCAEEFREFNGEVCSRCREPSALCDPARSLVCSVCCDQIGAADLVTLDTCGHTICVGCSADFVRSALGDVAGQVVAAGLSCPLRPTGCSGVVHLSTVRRLVTLDTTRNAEVLPITEEEFSRVERFIAEASIPETQRFYCTYKDCAKVFAVDRDDVPLDGVVRSLRLKMKKSAWPSAKAVNRLRGRVAPDDDARGAADAEPAPFFVTCVYCQRQSCFYCKIPAHRALTCAEARAIGEGDESTTTGLIAATCKNCPKCGFGVTHFHGHACHHIMPVTGCPNCGHHFCYRCLRPGHSGSACGCRLFCQNDGVAGFVAWEPYPHDTRCGCRFCPDCAPGAPCPQCDGGCVVCRSKVPRPPRSLAGVATWWPEGKPKVAPVVPIG</sequence>
<keyword evidence="6" id="KW-0833">Ubl conjugation pathway</keyword>
<evidence type="ECO:0000256" key="4">
    <source>
        <dbReference type="ARBA" id="ARBA00022737"/>
    </source>
</evidence>
<organism evidence="15 16">
    <name type="scientific">Aureococcus anophagefferens</name>
    <name type="common">Harmful bloom alga</name>
    <dbReference type="NCBI Taxonomy" id="44056"/>
    <lineage>
        <taxon>Eukaryota</taxon>
        <taxon>Sar</taxon>
        <taxon>Stramenopiles</taxon>
        <taxon>Ochrophyta</taxon>
        <taxon>Pelagophyceae</taxon>
        <taxon>Pelagomonadales</taxon>
        <taxon>Pelagomonadaceae</taxon>
        <taxon>Aureococcus</taxon>
    </lineage>
</organism>
<evidence type="ECO:0000256" key="6">
    <source>
        <dbReference type="ARBA" id="ARBA00022786"/>
    </source>
</evidence>
<dbReference type="Gene3D" id="1.20.120.1750">
    <property type="match status" value="1"/>
</dbReference>
<keyword evidence="4" id="KW-0677">Repeat</keyword>
<dbReference type="SMART" id="SM01411">
    <property type="entry name" value="Ephrin_rec_like"/>
    <property type="match status" value="2"/>
</dbReference>
<comment type="caution">
    <text evidence="15">The sequence shown here is derived from an EMBL/GenBank/DDBJ whole genome shotgun (WGS) entry which is preliminary data.</text>
</comment>
<dbReference type="PANTHER" id="PTHR44103:SF1">
    <property type="entry name" value="PROPROTEIN CONVERTASE P"/>
    <property type="match status" value="1"/>
</dbReference>
<evidence type="ECO:0000256" key="10">
    <source>
        <dbReference type="SAM" id="Phobius"/>
    </source>
</evidence>
<keyword evidence="1" id="KW-0808">Transferase</keyword>
<dbReference type="EMBL" id="JBBJCI010000012">
    <property type="protein sequence ID" value="KAK7254903.1"/>
    <property type="molecule type" value="Genomic_DNA"/>
</dbReference>
<feature type="transmembrane region" description="Helical" evidence="10">
    <location>
        <begin position="672"/>
        <end position="694"/>
    </location>
</feature>
<name>A0ABR1GGD1_AURAN</name>
<dbReference type="PROSITE" id="PS51873">
    <property type="entry name" value="TRIAD"/>
    <property type="match status" value="1"/>
</dbReference>
<feature type="domain" description="RING-type" evidence="13">
    <location>
        <begin position="869"/>
        <end position="909"/>
    </location>
</feature>
<dbReference type="InterPro" id="IPR016187">
    <property type="entry name" value="CTDL_fold"/>
</dbReference>
<evidence type="ECO:0000259" key="14">
    <source>
        <dbReference type="PROSITE" id="PS51873"/>
    </source>
</evidence>
<dbReference type="Pfam" id="PF01485">
    <property type="entry name" value="IBR"/>
    <property type="match status" value="1"/>
</dbReference>
<dbReference type="SMART" id="SM00184">
    <property type="entry name" value="RING"/>
    <property type="match status" value="4"/>
</dbReference>
<dbReference type="InterPro" id="IPR001841">
    <property type="entry name" value="Znf_RING"/>
</dbReference>
<dbReference type="Pfam" id="PF07699">
    <property type="entry name" value="Ephrin_rec_like"/>
    <property type="match status" value="1"/>
</dbReference>
<dbReference type="PROSITE" id="PS50041">
    <property type="entry name" value="C_TYPE_LECTIN_2"/>
    <property type="match status" value="1"/>
</dbReference>
<feature type="signal peptide" evidence="11">
    <location>
        <begin position="1"/>
        <end position="17"/>
    </location>
</feature>
<keyword evidence="10" id="KW-1133">Transmembrane helix</keyword>
<dbReference type="SMART" id="SM00647">
    <property type="entry name" value="IBR"/>
    <property type="match status" value="2"/>
</dbReference>
<dbReference type="PROSITE" id="PS00615">
    <property type="entry name" value="C_TYPE_LECTIN_1"/>
    <property type="match status" value="1"/>
</dbReference>
<dbReference type="Pfam" id="PF13517">
    <property type="entry name" value="FG-GAP_3"/>
    <property type="match status" value="2"/>
</dbReference>
<dbReference type="InterPro" id="IPR011641">
    <property type="entry name" value="Tyr-kin_ephrin_A/B_rcpt-like"/>
</dbReference>
<accession>A0ABR1GGD1</accession>
<evidence type="ECO:0000259" key="13">
    <source>
        <dbReference type="PROSITE" id="PS50089"/>
    </source>
</evidence>
<keyword evidence="10" id="KW-0472">Membrane</keyword>
<dbReference type="InterPro" id="IPR028994">
    <property type="entry name" value="Integrin_alpha_N"/>
</dbReference>
<evidence type="ECO:0000256" key="9">
    <source>
        <dbReference type="PROSITE-ProRule" id="PRU00175"/>
    </source>
</evidence>
<evidence type="ECO:0000256" key="1">
    <source>
        <dbReference type="ARBA" id="ARBA00022679"/>
    </source>
</evidence>
<dbReference type="CDD" id="cd00037">
    <property type="entry name" value="CLECT"/>
    <property type="match status" value="1"/>
</dbReference>
<evidence type="ECO:0000256" key="11">
    <source>
        <dbReference type="SAM" id="SignalP"/>
    </source>
</evidence>
<dbReference type="Gene3D" id="3.30.40.10">
    <property type="entry name" value="Zinc/RING finger domain, C3HC4 (zinc finger)"/>
    <property type="match status" value="3"/>
</dbReference>
<evidence type="ECO:0000259" key="12">
    <source>
        <dbReference type="PROSITE" id="PS50041"/>
    </source>
</evidence>
<dbReference type="InterPro" id="IPR018378">
    <property type="entry name" value="C-type_lectin_CS"/>
</dbReference>
<feature type="domain" description="RING-type" evidence="13">
    <location>
        <begin position="1063"/>
        <end position="1114"/>
    </location>
</feature>